<keyword evidence="1" id="KW-0472">Membrane</keyword>
<evidence type="ECO:0000313" key="2">
    <source>
        <dbReference type="EMBL" id="PJC32736.1"/>
    </source>
</evidence>
<name>A0A2M8F0D0_9BACT</name>
<dbReference type="EMBL" id="PFSC01000069">
    <property type="protein sequence ID" value="PJC32736.1"/>
    <property type="molecule type" value="Genomic_DNA"/>
</dbReference>
<dbReference type="AlphaFoldDB" id="A0A2M8F0D0"/>
<keyword evidence="1" id="KW-0812">Transmembrane</keyword>
<dbReference type="PANTHER" id="PTHR37833">
    <property type="entry name" value="LIPOPROTEIN-RELATED"/>
    <property type="match status" value="1"/>
</dbReference>
<accession>A0A2M8F0D0</accession>
<dbReference type="Gene3D" id="2.60.40.10">
    <property type="entry name" value="Immunoglobulins"/>
    <property type="match status" value="1"/>
</dbReference>
<dbReference type="PANTHER" id="PTHR37833:SF1">
    <property type="entry name" value="SIGNAL PEPTIDE PROTEIN"/>
    <property type="match status" value="1"/>
</dbReference>
<dbReference type="InterPro" id="IPR013783">
    <property type="entry name" value="Ig-like_fold"/>
</dbReference>
<protein>
    <recommendedName>
        <fullName evidence="4">DUF1573 domain-containing protein</fullName>
    </recommendedName>
</protein>
<comment type="caution">
    <text evidence="2">The sequence shown here is derived from an EMBL/GenBank/DDBJ whole genome shotgun (WGS) entry which is preliminary data.</text>
</comment>
<reference evidence="3" key="1">
    <citation type="submission" date="2017-09" db="EMBL/GenBank/DDBJ databases">
        <title>Depth-based differentiation of microbial function through sediment-hosted aquifers and enrichment of novel symbionts in the deep terrestrial subsurface.</title>
        <authorList>
            <person name="Probst A.J."/>
            <person name="Ladd B."/>
            <person name="Jarett J.K."/>
            <person name="Geller-Mcgrath D.E."/>
            <person name="Sieber C.M.K."/>
            <person name="Emerson J.B."/>
            <person name="Anantharaman K."/>
            <person name="Thomas B.C."/>
            <person name="Malmstrom R."/>
            <person name="Stieglmeier M."/>
            <person name="Klingl A."/>
            <person name="Woyke T."/>
            <person name="Ryan C.M."/>
            <person name="Banfield J.F."/>
        </authorList>
    </citation>
    <scope>NUCLEOTIDE SEQUENCE [LARGE SCALE GENOMIC DNA]</scope>
</reference>
<evidence type="ECO:0008006" key="4">
    <source>
        <dbReference type="Google" id="ProtNLM"/>
    </source>
</evidence>
<gene>
    <name evidence="2" type="ORF">CO051_02605</name>
</gene>
<feature type="transmembrane region" description="Helical" evidence="1">
    <location>
        <begin position="32"/>
        <end position="51"/>
    </location>
</feature>
<dbReference type="Proteomes" id="UP000231383">
    <property type="component" value="Unassembled WGS sequence"/>
</dbReference>
<dbReference type="Pfam" id="PF07610">
    <property type="entry name" value="DUF1573"/>
    <property type="match status" value="1"/>
</dbReference>
<evidence type="ECO:0000313" key="3">
    <source>
        <dbReference type="Proteomes" id="UP000231383"/>
    </source>
</evidence>
<organism evidence="2 3">
    <name type="scientific">Candidatus Roizmanbacteria bacterium CG_4_9_14_0_2_um_filter_39_13</name>
    <dbReference type="NCBI Taxonomy" id="1974839"/>
    <lineage>
        <taxon>Bacteria</taxon>
        <taxon>Candidatus Roizmaniibacteriota</taxon>
    </lineage>
</organism>
<sequence length="198" mass="21298">MNTIFAHQDALNSSKNILRNLSILKYYMNIKIIVGFILGTVILIGGSYALLTLTDTASKIESSSNVKAIITSKIDHDWGTIGINDGKVSTTYTIKNEGTEPMKLFNISTSCMCTTAQVKIGEETSPEFGMHSNSQYTATLPAGKTAEVIATFDPAFHGPSGIGAITREIIVETNDKSNPQLSFTAEANVVTEVSEVNN</sequence>
<keyword evidence="1" id="KW-1133">Transmembrane helix</keyword>
<proteinExistence type="predicted"/>
<dbReference type="InterPro" id="IPR011467">
    <property type="entry name" value="DUF1573"/>
</dbReference>
<evidence type="ECO:0000256" key="1">
    <source>
        <dbReference type="SAM" id="Phobius"/>
    </source>
</evidence>